<feature type="transmembrane region" description="Helical" evidence="1">
    <location>
        <begin position="32"/>
        <end position="51"/>
    </location>
</feature>
<accession>A0AAV0GYA6</accession>
<comment type="caution">
    <text evidence="2">The sequence shown here is derived from an EMBL/GenBank/DDBJ whole genome shotgun (WGS) entry which is preliminary data.</text>
</comment>
<sequence>PFCVIFLSHSFSIGLCCLVDLSLCGFGPFGRLGPAFVFVCFAGELLNWFLLQISITCRF</sequence>
<keyword evidence="3" id="KW-1185">Reference proteome</keyword>
<evidence type="ECO:0000313" key="3">
    <source>
        <dbReference type="Proteomes" id="UP001154282"/>
    </source>
</evidence>
<keyword evidence="1" id="KW-1133">Transmembrane helix</keyword>
<name>A0AAV0GYA6_9ROSI</name>
<feature type="non-terminal residue" evidence="2">
    <location>
        <position position="1"/>
    </location>
</feature>
<evidence type="ECO:0000313" key="2">
    <source>
        <dbReference type="EMBL" id="CAI0377602.1"/>
    </source>
</evidence>
<organism evidence="2 3">
    <name type="scientific">Linum tenue</name>
    <dbReference type="NCBI Taxonomy" id="586396"/>
    <lineage>
        <taxon>Eukaryota</taxon>
        <taxon>Viridiplantae</taxon>
        <taxon>Streptophyta</taxon>
        <taxon>Embryophyta</taxon>
        <taxon>Tracheophyta</taxon>
        <taxon>Spermatophyta</taxon>
        <taxon>Magnoliopsida</taxon>
        <taxon>eudicotyledons</taxon>
        <taxon>Gunneridae</taxon>
        <taxon>Pentapetalae</taxon>
        <taxon>rosids</taxon>
        <taxon>fabids</taxon>
        <taxon>Malpighiales</taxon>
        <taxon>Linaceae</taxon>
        <taxon>Linum</taxon>
    </lineage>
</organism>
<reference evidence="2" key="1">
    <citation type="submission" date="2022-08" db="EMBL/GenBank/DDBJ databases">
        <authorList>
            <person name="Gutierrez-Valencia J."/>
        </authorList>
    </citation>
    <scope>NUCLEOTIDE SEQUENCE</scope>
</reference>
<dbReference type="EMBL" id="CAMGYJ010000002">
    <property type="protein sequence ID" value="CAI0377602.1"/>
    <property type="molecule type" value="Genomic_DNA"/>
</dbReference>
<keyword evidence="1" id="KW-0472">Membrane</keyword>
<protein>
    <submittedName>
        <fullName evidence="2">Uncharacterized protein</fullName>
    </submittedName>
</protein>
<proteinExistence type="predicted"/>
<dbReference type="AlphaFoldDB" id="A0AAV0GYA6"/>
<evidence type="ECO:0000256" key="1">
    <source>
        <dbReference type="SAM" id="Phobius"/>
    </source>
</evidence>
<dbReference type="Proteomes" id="UP001154282">
    <property type="component" value="Unassembled WGS sequence"/>
</dbReference>
<gene>
    <name evidence="2" type="ORF">LITE_LOCUS1520</name>
</gene>
<keyword evidence="1" id="KW-0812">Transmembrane</keyword>